<feature type="non-terminal residue" evidence="2">
    <location>
        <position position="1"/>
    </location>
</feature>
<feature type="region of interest" description="Disordered" evidence="1">
    <location>
        <begin position="93"/>
        <end position="115"/>
    </location>
</feature>
<protein>
    <submittedName>
        <fullName evidence="2">Uncharacterized protein</fullName>
    </submittedName>
</protein>
<feature type="compositionally biased region" description="Polar residues" evidence="1">
    <location>
        <begin position="106"/>
        <end position="115"/>
    </location>
</feature>
<reference evidence="2" key="1">
    <citation type="journal article" date="2016" name="Gigascience">
        <title>De novo construction of an expanded transcriptome assembly for the western tarnished plant bug, Lygus hesperus.</title>
        <authorList>
            <person name="Tassone E.E."/>
            <person name="Geib S.M."/>
            <person name="Hall B."/>
            <person name="Fabrick J.A."/>
            <person name="Brent C.S."/>
            <person name="Hull J.J."/>
        </authorList>
    </citation>
    <scope>NUCLEOTIDE SEQUENCE</scope>
</reference>
<sequence length="115" mass="12581">SNNNNNSSDSSNRSNERNKSSNRMTNATLSSDSVYNSDEFVEIRNGVGARFLDHFLQSTNSTTNFQEMRLVEDDADTARNGVVSTMNFKGAGGMELAQRRTADRSGGSTESMELA</sequence>
<organism evidence="2">
    <name type="scientific">Lygus hesperus</name>
    <name type="common">Western plant bug</name>
    <dbReference type="NCBI Taxonomy" id="30085"/>
    <lineage>
        <taxon>Eukaryota</taxon>
        <taxon>Metazoa</taxon>
        <taxon>Ecdysozoa</taxon>
        <taxon>Arthropoda</taxon>
        <taxon>Hexapoda</taxon>
        <taxon>Insecta</taxon>
        <taxon>Pterygota</taxon>
        <taxon>Neoptera</taxon>
        <taxon>Paraneoptera</taxon>
        <taxon>Hemiptera</taxon>
        <taxon>Heteroptera</taxon>
        <taxon>Panheteroptera</taxon>
        <taxon>Cimicomorpha</taxon>
        <taxon>Miridae</taxon>
        <taxon>Mirini</taxon>
        <taxon>Lygus</taxon>
    </lineage>
</organism>
<evidence type="ECO:0000256" key="1">
    <source>
        <dbReference type="SAM" id="MobiDB-lite"/>
    </source>
</evidence>
<feature type="compositionally biased region" description="Low complexity" evidence="1">
    <location>
        <begin position="1"/>
        <end position="13"/>
    </location>
</feature>
<name>A0A146L904_LYGHE</name>
<feature type="region of interest" description="Disordered" evidence="1">
    <location>
        <begin position="1"/>
        <end position="30"/>
    </location>
</feature>
<evidence type="ECO:0000313" key="2">
    <source>
        <dbReference type="EMBL" id="JAQ04085.1"/>
    </source>
</evidence>
<accession>A0A146L904</accession>
<dbReference type="EMBL" id="GDHC01014544">
    <property type="protein sequence ID" value="JAQ04085.1"/>
    <property type="molecule type" value="Transcribed_RNA"/>
</dbReference>
<gene>
    <name evidence="2" type="ORF">g.23968</name>
</gene>
<proteinExistence type="predicted"/>
<dbReference type="AlphaFoldDB" id="A0A146L904"/>